<protein>
    <submittedName>
        <fullName evidence="1">Uncharacterized protein</fullName>
    </submittedName>
</protein>
<sequence>MKYTKNHFRFSSLELFGIMKHSTSSEIIIKL</sequence>
<reference evidence="1" key="1">
    <citation type="submission" date="2018-02" db="EMBL/GenBank/DDBJ databases">
        <title>Rhizophora mucronata_Transcriptome.</title>
        <authorList>
            <person name="Meera S.P."/>
            <person name="Sreeshan A."/>
            <person name="Augustine A."/>
        </authorList>
    </citation>
    <scope>NUCLEOTIDE SEQUENCE</scope>
    <source>
        <tissue evidence="1">Leaf</tissue>
    </source>
</reference>
<proteinExistence type="predicted"/>
<dbReference type="AlphaFoldDB" id="A0A2P2NC36"/>
<organism evidence="1">
    <name type="scientific">Rhizophora mucronata</name>
    <name type="common">Asiatic mangrove</name>
    <dbReference type="NCBI Taxonomy" id="61149"/>
    <lineage>
        <taxon>Eukaryota</taxon>
        <taxon>Viridiplantae</taxon>
        <taxon>Streptophyta</taxon>
        <taxon>Embryophyta</taxon>
        <taxon>Tracheophyta</taxon>
        <taxon>Spermatophyta</taxon>
        <taxon>Magnoliopsida</taxon>
        <taxon>eudicotyledons</taxon>
        <taxon>Gunneridae</taxon>
        <taxon>Pentapetalae</taxon>
        <taxon>rosids</taxon>
        <taxon>fabids</taxon>
        <taxon>Malpighiales</taxon>
        <taxon>Rhizophoraceae</taxon>
        <taxon>Rhizophora</taxon>
    </lineage>
</organism>
<evidence type="ECO:0000313" key="1">
    <source>
        <dbReference type="EMBL" id="MBX40039.1"/>
    </source>
</evidence>
<dbReference type="EMBL" id="GGEC01059555">
    <property type="protein sequence ID" value="MBX40039.1"/>
    <property type="molecule type" value="Transcribed_RNA"/>
</dbReference>
<name>A0A2P2NC36_RHIMU</name>
<accession>A0A2P2NC36</accession>